<dbReference type="Proteomes" id="UP000095606">
    <property type="component" value="Unassembled WGS sequence"/>
</dbReference>
<proteinExistence type="predicted"/>
<evidence type="ECO:0000313" key="3">
    <source>
        <dbReference type="Proteomes" id="UP000095606"/>
    </source>
</evidence>
<organism evidence="2 3">
    <name type="scientific">Bacteroides faecis</name>
    <dbReference type="NCBI Taxonomy" id="674529"/>
    <lineage>
        <taxon>Bacteria</taxon>
        <taxon>Pseudomonadati</taxon>
        <taxon>Bacteroidota</taxon>
        <taxon>Bacteroidia</taxon>
        <taxon>Bacteroidales</taxon>
        <taxon>Bacteroidaceae</taxon>
        <taxon>Bacteroides</taxon>
    </lineage>
</organism>
<keyword evidence="1" id="KW-1133">Transmembrane helix</keyword>
<sequence length="76" mass="8322">MCFKNPFKDKDDICFFAAIICTAIANGVAVGLPKSNILGLTAILAFALNMFITKRGIKGIPLIILAIIIIYFYLIK</sequence>
<feature type="transmembrane region" description="Helical" evidence="1">
    <location>
        <begin position="59"/>
        <end position="75"/>
    </location>
</feature>
<accession>A0A3E5G3P1</accession>
<dbReference type="AlphaFoldDB" id="A0A174TJI8"/>
<gene>
    <name evidence="2" type="ORF">ERS852461_04151</name>
</gene>
<reference evidence="2 3" key="1">
    <citation type="submission" date="2015-09" db="EMBL/GenBank/DDBJ databases">
        <authorList>
            <consortium name="Pathogen Informatics"/>
        </authorList>
    </citation>
    <scope>NUCLEOTIDE SEQUENCE [LARGE SCALE GENOMIC DNA]</scope>
    <source>
        <strain evidence="2 3">2789STDY5834846</strain>
    </source>
</reference>
<evidence type="ECO:0000313" key="2">
    <source>
        <dbReference type="EMBL" id="CUQ07550.1"/>
    </source>
</evidence>
<name>A0A174TJI8_9BACE</name>
<dbReference type="EMBL" id="CZAE01000024">
    <property type="protein sequence ID" value="CUQ07550.1"/>
    <property type="molecule type" value="Genomic_DNA"/>
</dbReference>
<protein>
    <submittedName>
        <fullName evidence="2">Uncharacterized protein</fullName>
    </submittedName>
</protein>
<keyword evidence="1" id="KW-0472">Membrane</keyword>
<feature type="transmembrane region" description="Helical" evidence="1">
    <location>
        <begin position="12"/>
        <end position="30"/>
    </location>
</feature>
<accession>A0A174TJI8</accession>
<keyword evidence="1" id="KW-0812">Transmembrane</keyword>
<evidence type="ECO:0000256" key="1">
    <source>
        <dbReference type="SAM" id="Phobius"/>
    </source>
</evidence>